<dbReference type="GO" id="GO:0009636">
    <property type="term" value="P:response to toxic substance"/>
    <property type="evidence" value="ECO:0007669"/>
    <property type="project" value="UniProtKB-ARBA"/>
</dbReference>
<dbReference type="PANTHER" id="PTHR32063:SF13">
    <property type="entry name" value="MULTIDRUG EFFLUX PUMP SUBUNIT ACRB-RELATED"/>
    <property type="match status" value="1"/>
</dbReference>
<feature type="transmembrane region" description="Helical" evidence="9">
    <location>
        <begin position="537"/>
        <end position="555"/>
    </location>
</feature>
<keyword evidence="11" id="KW-1185">Reference proteome</keyword>
<evidence type="ECO:0000256" key="6">
    <source>
        <dbReference type="ARBA" id="ARBA00022692"/>
    </source>
</evidence>
<feature type="transmembrane region" description="Helical" evidence="9">
    <location>
        <begin position="920"/>
        <end position="944"/>
    </location>
</feature>
<feature type="transmembrane region" description="Helical" evidence="9">
    <location>
        <begin position="870"/>
        <end position="887"/>
    </location>
</feature>
<dbReference type="PANTHER" id="PTHR32063">
    <property type="match status" value="1"/>
</dbReference>
<proteinExistence type="inferred from homology"/>
<dbReference type="PRINTS" id="PR00702">
    <property type="entry name" value="ACRIFLAVINRP"/>
</dbReference>
<dbReference type="Gene3D" id="3.30.2090.10">
    <property type="entry name" value="Multidrug efflux transporter AcrB TolC docking domain, DN and DC subdomains"/>
    <property type="match status" value="2"/>
</dbReference>
<keyword evidence="4" id="KW-1003">Cell membrane</keyword>
<keyword evidence="8 9" id="KW-0472">Membrane</keyword>
<dbReference type="NCBIfam" id="NF000282">
    <property type="entry name" value="RND_permease_1"/>
    <property type="match status" value="1"/>
</dbReference>
<dbReference type="Pfam" id="PF00873">
    <property type="entry name" value="ACR_tran"/>
    <property type="match status" value="1"/>
</dbReference>
<sequence length="1053" mass="114658">MAKFFIDRPIFAWVIAIIIMLAGALSISTLPVAQYPAIAAPEIAVTATYPGASAKTIEDTVTQVIEQQMKGIDNLIYMYSNSDSSGQATVNFAFKAGTDIDIAQVQVQNKLQLAQPLLPEEVQRQGISVTKSVKNYMHAIAFISEDGSMDESDIADYIASNIQDIVGRLPGVGDTTLFGAQYAMRIWLDPIKMDQYRLNPSDVISIVKQQNMQVTGGQIGMGPAPEGQQLNVTINAASRLKSVKEFEDIFVRTNPDGSNLYLRDIARMELNNEIFKARSRFNGKPSAGLAIKLASGANALETAAGIKKELDSLSRFYPTGFKHVYAYDTTPFVKLSISSVFHTLAEAIVLVFLVMFLFMQNFRATLIPTIAIPVVLLGTFGVLAAAGFSINSLTMFGMVLAIGLLVDDAIVVVENVERIMHEEGVGPKEAAKKSMEQITGALVGVAMVIAAVFVPMAFLGGSTGVIFRQFSITIVTAMTLSVIVAMILTPALCATMLPEKMPHRTTGFFGWFNRWFDKVSIRYQSQVGRIVKRPAKCLFGFAVGLVLIAFMFIRLPSGFIPEEDQGLVFVEVQLPAGGTFERTLDVLEQVEQHFQTEEKGLVKSVLAVSGVSFSGNSQNAGLAFVMLEDWSKRKDKSQRAAAIAERASEKFSRIPEAAVYVYTPPAVIELGSASGFDFEIIDRAGQGHAALMNARNELLEKAAKHPDLAAVRPNGLDDVDEYVLDIDIAKAGAQSLSKEEINNALAVYWGSYYVNDFMDKGRTKKVFMQAEAPYRTQASDIGRYRIRNELGEMVPFSSFISMHMEPASPRLERYGGLPSIEILGQPAPGKSTGAAMRAMEELGRELPPGFDFDWTGISYQEKMSGSQAPMLYAISLLVVFLCLAALYESWSIPLSVLLVVPTGIIGSLLGVWARGMNNDVYFQIGLLTIIGLSAKNSILIVEFAKDLHEKGASLYDATVQAVRMRLRPIIMTSLAFILGVVPLMISNSAGSGGQNALGTAVVCGMTAATSLGIYFTPIFYMIVTNFFVSRKKAAEKAKTEQEALPIEEGDEDE</sequence>
<feature type="transmembrane region" description="Helical" evidence="9">
    <location>
        <begin position="340"/>
        <end position="358"/>
    </location>
</feature>
<feature type="transmembrane region" description="Helical" evidence="9">
    <location>
        <begin position="997"/>
        <end position="1023"/>
    </location>
</feature>
<dbReference type="InterPro" id="IPR001036">
    <property type="entry name" value="Acrflvin-R"/>
</dbReference>
<dbReference type="SUPFAM" id="SSF82866">
    <property type="entry name" value="Multidrug efflux transporter AcrB transmembrane domain"/>
    <property type="match status" value="2"/>
</dbReference>
<protein>
    <recommendedName>
        <fullName evidence="9">Efflux pump membrane transporter</fullName>
    </recommendedName>
</protein>
<dbReference type="AlphaFoldDB" id="A0A9E9P3E7"/>
<reference evidence="10" key="1">
    <citation type="journal article" date="2022" name="Front. Microbiol.">
        <title>New perspectives on an old grouping: The genomic and phenotypic variability of Oxalobacter formigenes and the implications for calcium oxalate stone prevention.</title>
        <authorList>
            <person name="Chmiel J.A."/>
            <person name="Carr C."/>
            <person name="Stuivenberg G.A."/>
            <person name="Venema R."/>
            <person name="Chanyi R.M."/>
            <person name="Al K.F."/>
            <person name="Giguere D."/>
            <person name="Say H."/>
            <person name="Akouris P.P."/>
            <person name="Dominguez Romero S.A."/>
            <person name="Kwong A."/>
            <person name="Tai V."/>
            <person name="Koval S.F."/>
            <person name="Razvi H."/>
            <person name="Bjazevic J."/>
            <person name="Burton J.P."/>
        </authorList>
    </citation>
    <scope>NUCLEOTIDE SEQUENCE</scope>
    <source>
        <strain evidence="10">WoOx3</strain>
    </source>
</reference>
<name>A0A9E9P3E7_9BURK</name>
<evidence type="ECO:0000256" key="9">
    <source>
        <dbReference type="RuleBase" id="RU364070"/>
    </source>
</evidence>
<dbReference type="SUPFAM" id="SSF82693">
    <property type="entry name" value="Multidrug efflux transporter AcrB pore domain, PN1, PN2, PC1 and PC2 subdomains"/>
    <property type="match status" value="4"/>
</dbReference>
<dbReference type="GO" id="GO:0015562">
    <property type="term" value="F:efflux transmembrane transporter activity"/>
    <property type="evidence" value="ECO:0007669"/>
    <property type="project" value="InterPro"/>
</dbReference>
<keyword evidence="6 9" id="KW-0812">Transmembrane</keyword>
<accession>A0A9E9P3E7</accession>
<evidence type="ECO:0000256" key="1">
    <source>
        <dbReference type="ARBA" id="ARBA00004429"/>
    </source>
</evidence>
<evidence type="ECO:0000313" key="11">
    <source>
        <dbReference type="Proteomes" id="UP001156215"/>
    </source>
</evidence>
<comment type="caution">
    <text evidence="9">Lacks conserved residue(s) required for the propagation of feature annotation.</text>
</comment>
<dbReference type="InterPro" id="IPR027463">
    <property type="entry name" value="AcrB_DN_DC_subdom"/>
</dbReference>
<feature type="transmembrane region" description="Helical" evidence="9">
    <location>
        <begin position="894"/>
        <end position="914"/>
    </location>
</feature>
<keyword evidence="7 9" id="KW-1133">Transmembrane helix</keyword>
<evidence type="ECO:0000256" key="5">
    <source>
        <dbReference type="ARBA" id="ARBA00022519"/>
    </source>
</evidence>
<dbReference type="Gene3D" id="3.30.70.1440">
    <property type="entry name" value="Multidrug efflux transporter AcrB pore domain"/>
    <property type="match status" value="1"/>
</dbReference>
<dbReference type="KEGG" id="ovb:NB640_04655"/>
<feature type="transmembrane region" description="Helical" evidence="9">
    <location>
        <begin position="437"/>
        <end position="458"/>
    </location>
</feature>
<dbReference type="SUPFAM" id="SSF82714">
    <property type="entry name" value="Multidrug efflux transporter AcrB TolC docking domain, DN and DC subdomains"/>
    <property type="match status" value="2"/>
</dbReference>
<evidence type="ECO:0000256" key="8">
    <source>
        <dbReference type="ARBA" id="ARBA00023136"/>
    </source>
</evidence>
<organism evidence="10 11">
    <name type="scientific">Oxalobacter vibrioformis</name>
    <dbReference type="NCBI Taxonomy" id="933080"/>
    <lineage>
        <taxon>Bacteria</taxon>
        <taxon>Pseudomonadati</taxon>
        <taxon>Pseudomonadota</taxon>
        <taxon>Betaproteobacteria</taxon>
        <taxon>Burkholderiales</taxon>
        <taxon>Oxalobacteraceae</taxon>
        <taxon>Oxalobacter</taxon>
    </lineage>
</organism>
<dbReference type="EMBL" id="CP098242">
    <property type="protein sequence ID" value="WAW10932.1"/>
    <property type="molecule type" value="Genomic_DNA"/>
</dbReference>
<evidence type="ECO:0000256" key="2">
    <source>
        <dbReference type="ARBA" id="ARBA00010942"/>
    </source>
</evidence>
<keyword evidence="5 9" id="KW-0997">Cell inner membrane</keyword>
<dbReference type="Gene3D" id="3.30.70.1320">
    <property type="entry name" value="Multidrug efflux transporter AcrB pore domain like"/>
    <property type="match status" value="1"/>
</dbReference>
<evidence type="ECO:0000256" key="4">
    <source>
        <dbReference type="ARBA" id="ARBA00022475"/>
    </source>
</evidence>
<feature type="transmembrane region" description="Helical" evidence="9">
    <location>
        <begin position="370"/>
        <end position="390"/>
    </location>
</feature>
<dbReference type="Proteomes" id="UP001156215">
    <property type="component" value="Chromosome"/>
</dbReference>
<feature type="transmembrane region" description="Helical" evidence="9">
    <location>
        <begin position="965"/>
        <end position="985"/>
    </location>
</feature>
<gene>
    <name evidence="10" type="ORF">NB640_04655</name>
</gene>
<evidence type="ECO:0000256" key="7">
    <source>
        <dbReference type="ARBA" id="ARBA00022989"/>
    </source>
</evidence>
<dbReference type="Gene3D" id="3.30.70.1430">
    <property type="entry name" value="Multidrug efflux transporter AcrB pore domain"/>
    <property type="match status" value="2"/>
</dbReference>
<comment type="similarity">
    <text evidence="2 9">Belongs to the resistance-nodulation-cell division (RND) (TC 2.A.6) family.</text>
</comment>
<dbReference type="NCBIfam" id="TIGR00915">
    <property type="entry name" value="2A0602"/>
    <property type="match status" value="1"/>
</dbReference>
<dbReference type="GO" id="GO:0042910">
    <property type="term" value="F:xenobiotic transmembrane transporter activity"/>
    <property type="evidence" value="ECO:0007669"/>
    <property type="project" value="TreeGrafter"/>
</dbReference>
<dbReference type="FunFam" id="3.30.70.1430:FF:000002">
    <property type="entry name" value="Efflux pump membrane transporter"/>
    <property type="match status" value="1"/>
</dbReference>
<dbReference type="FunFam" id="1.20.1640.10:FF:000001">
    <property type="entry name" value="Efflux pump membrane transporter"/>
    <property type="match status" value="1"/>
</dbReference>
<evidence type="ECO:0000256" key="3">
    <source>
        <dbReference type="ARBA" id="ARBA00022448"/>
    </source>
</evidence>
<keyword evidence="3 9" id="KW-0813">Transport</keyword>
<comment type="subcellular location">
    <subcellularLocation>
        <location evidence="1 9">Cell inner membrane</location>
        <topology evidence="1 9">Multi-pass membrane protein</topology>
    </subcellularLocation>
</comment>
<dbReference type="FunFam" id="3.30.70.1430:FF:000001">
    <property type="entry name" value="Efflux pump membrane transporter"/>
    <property type="match status" value="1"/>
</dbReference>
<dbReference type="GO" id="GO:0005886">
    <property type="term" value="C:plasma membrane"/>
    <property type="evidence" value="ECO:0007669"/>
    <property type="project" value="UniProtKB-SubCell"/>
</dbReference>
<dbReference type="RefSeq" id="WP_269310007.1">
    <property type="nucleotide sequence ID" value="NZ_CP098242.1"/>
</dbReference>
<feature type="transmembrane region" description="Helical" evidence="9">
    <location>
        <begin position="470"/>
        <end position="494"/>
    </location>
</feature>
<dbReference type="Gene3D" id="1.20.1640.10">
    <property type="entry name" value="Multidrug efflux transporter AcrB transmembrane domain"/>
    <property type="match status" value="2"/>
</dbReference>
<evidence type="ECO:0000313" key="10">
    <source>
        <dbReference type="EMBL" id="WAW10932.1"/>
    </source>
</evidence>
<dbReference type="InterPro" id="IPR004764">
    <property type="entry name" value="MdtF-like"/>
</dbReference>